<keyword evidence="8" id="KW-1185">Reference proteome</keyword>
<gene>
    <name evidence="7" type="ORF">MESINF_2440</name>
</gene>
<organism evidence="7 8">
    <name type="scientific">Mesotoga infera</name>
    <dbReference type="NCBI Taxonomy" id="1236046"/>
    <lineage>
        <taxon>Bacteria</taxon>
        <taxon>Thermotogati</taxon>
        <taxon>Thermotogota</taxon>
        <taxon>Thermotogae</taxon>
        <taxon>Kosmotogales</taxon>
        <taxon>Kosmotogaceae</taxon>
        <taxon>Mesotoga</taxon>
    </lineage>
</organism>
<evidence type="ECO:0000256" key="5">
    <source>
        <dbReference type="ARBA" id="ARBA00023288"/>
    </source>
</evidence>
<dbReference type="RefSeq" id="WP_169700030.1">
    <property type="nucleotide sequence ID" value="NZ_LS974202.1"/>
</dbReference>
<evidence type="ECO:0000259" key="6">
    <source>
        <dbReference type="Pfam" id="PF02608"/>
    </source>
</evidence>
<keyword evidence="5 7" id="KW-0449">Lipoprotein</keyword>
<reference evidence="7 8" key="1">
    <citation type="submission" date="2017-01" db="EMBL/GenBank/DDBJ databases">
        <authorList>
            <person name="Erauso G."/>
        </authorList>
    </citation>
    <scope>NUCLEOTIDE SEQUENCE [LARGE SCALE GENOMIC DNA]</scope>
    <source>
        <strain evidence="7">MESINF1</strain>
    </source>
</reference>
<evidence type="ECO:0000256" key="3">
    <source>
        <dbReference type="ARBA" id="ARBA00022729"/>
    </source>
</evidence>
<dbReference type="PANTHER" id="PTHR34296">
    <property type="entry name" value="TRANSCRIPTIONAL ACTIVATOR PROTEIN MED"/>
    <property type="match status" value="1"/>
</dbReference>
<dbReference type="KEGG" id="minf:MESINF_2440"/>
<evidence type="ECO:0000256" key="2">
    <source>
        <dbReference type="ARBA" id="ARBA00022475"/>
    </source>
</evidence>
<name>A0A7Z7LHY0_9BACT</name>
<protein>
    <submittedName>
        <fullName evidence="7">Putative ABC-type transport system, periplasmic component/surface lipoprotein</fullName>
    </submittedName>
</protein>
<keyword evidence="3" id="KW-0732">Signal</keyword>
<accession>A0A7Z7LHY0</accession>
<evidence type="ECO:0000256" key="4">
    <source>
        <dbReference type="ARBA" id="ARBA00023136"/>
    </source>
</evidence>
<dbReference type="InterPro" id="IPR003760">
    <property type="entry name" value="PnrA-like"/>
</dbReference>
<dbReference type="AlphaFoldDB" id="A0A7Z7LHY0"/>
<dbReference type="Pfam" id="PF02608">
    <property type="entry name" value="Bmp"/>
    <property type="match status" value="1"/>
</dbReference>
<keyword evidence="2" id="KW-1003">Cell membrane</keyword>
<feature type="domain" description="ABC transporter substrate-binding protein PnrA-like" evidence="6">
    <location>
        <begin position="23"/>
        <end position="319"/>
    </location>
</feature>
<keyword evidence="4" id="KW-0472">Membrane</keyword>
<sequence length="327" mass="35069">MRGFLLAIVLLGCVLSLAAPFGVGILITGEIGGNAIYELVQQGALRAASDAIEIRIVEGGYNQSKWEPLLLSMAATGKYDLIMTFTEGMPASVAKVARAFPNQKFVLLDGIVPEPLPNVYSVAFKDDEMTFLAGVLAGMITTSGIEGTNLEKIVGLIAGDTYPAMINTMKPAYEAGVKSIEPEAVVLFGIVGSWSDPARGRELASRQFEGKADIILLIAGGSGMGSIEEAASRGKYVITVDSNALAMKPGVILASFLKHIDLLVYETIIKAFEGSLPFGSNSRVGISEGMVDYTRDDPLFIKYVPGEIRERIFQWYERIKSGGLPDF</sequence>
<dbReference type="EMBL" id="LS974202">
    <property type="protein sequence ID" value="SSC13880.1"/>
    <property type="molecule type" value="Genomic_DNA"/>
</dbReference>
<evidence type="ECO:0000313" key="7">
    <source>
        <dbReference type="EMBL" id="SSC13880.1"/>
    </source>
</evidence>
<proteinExistence type="predicted"/>
<evidence type="ECO:0000256" key="1">
    <source>
        <dbReference type="ARBA" id="ARBA00004236"/>
    </source>
</evidence>
<comment type="subcellular location">
    <subcellularLocation>
        <location evidence="1">Cell membrane</location>
    </subcellularLocation>
</comment>
<evidence type="ECO:0000313" key="8">
    <source>
        <dbReference type="Proteomes" id="UP000250796"/>
    </source>
</evidence>
<dbReference type="Proteomes" id="UP000250796">
    <property type="component" value="Chromosome MESINF"/>
</dbReference>
<dbReference type="Gene3D" id="3.40.50.2300">
    <property type="match status" value="2"/>
</dbReference>
<dbReference type="PANTHER" id="PTHR34296:SF2">
    <property type="entry name" value="ABC TRANSPORTER GUANOSINE-BINDING PROTEIN NUPN"/>
    <property type="match status" value="1"/>
</dbReference>
<dbReference type="GO" id="GO:0005886">
    <property type="term" value="C:plasma membrane"/>
    <property type="evidence" value="ECO:0007669"/>
    <property type="project" value="UniProtKB-SubCell"/>
</dbReference>
<dbReference type="InterPro" id="IPR050957">
    <property type="entry name" value="BMP_lipoprotein"/>
</dbReference>